<dbReference type="AlphaFoldDB" id="A0A5K3FJP3"/>
<protein>
    <submittedName>
        <fullName evidence="2">GRIP domain-containing protein</fullName>
    </submittedName>
</protein>
<evidence type="ECO:0000256" key="1">
    <source>
        <dbReference type="SAM" id="Coils"/>
    </source>
</evidence>
<proteinExistence type="predicted"/>
<evidence type="ECO:0000313" key="2">
    <source>
        <dbReference type="WBParaSite" id="MCU_009055-RA"/>
    </source>
</evidence>
<reference evidence="2" key="1">
    <citation type="submission" date="2019-11" db="UniProtKB">
        <authorList>
            <consortium name="WormBaseParasite"/>
        </authorList>
    </citation>
    <scope>IDENTIFICATION</scope>
</reference>
<sequence>MDCSNSLTNEDLEPKQNADNILASYDVSDLTENSDVDSVGKLKHEIQLLSIKVFEKDIELKNMRAEAAAHRQYLSEHVGSPIKSELSANVKPLVPDPEHEVLRLEGEKLRRFLMEVGSEENSKSSITQTEYEFLKSQDGSQLSLVDLVKLRLFESVKRTQQRNHVISNSPPMTMDAEAQTKANLKTPANEDCAALERQLSLVKQNNDYLCKQVSLLKSKLEVCEQRSRETTEELQKAEAERASAVERSVAAEKLQQILQDQLKQLQSFSSTALPVTFIEHLRVRLWVFNFVESLQMYCQYLLPFYLIKCDHFFIIFQTVYL</sequence>
<organism evidence="2">
    <name type="scientific">Mesocestoides corti</name>
    <name type="common">Flatworm</name>
    <dbReference type="NCBI Taxonomy" id="53468"/>
    <lineage>
        <taxon>Eukaryota</taxon>
        <taxon>Metazoa</taxon>
        <taxon>Spiralia</taxon>
        <taxon>Lophotrochozoa</taxon>
        <taxon>Platyhelminthes</taxon>
        <taxon>Cestoda</taxon>
        <taxon>Eucestoda</taxon>
        <taxon>Cyclophyllidea</taxon>
        <taxon>Mesocestoididae</taxon>
        <taxon>Mesocestoides</taxon>
    </lineage>
</organism>
<feature type="coiled-coil region" evidence="1">
    <location>
        <begin position="220"/>
        <end position="254"/>
    </location>
</feature>
<dbReference type="WBParaSite" id="MCU_009055-RA">
    <property type="protein sequence ID" value="MCU_009055-RA"/>
    <property type="gene ID" value="MCU_009055"/>
</dbReference>
<accession>A0A5K3FJP3</accession>
<name>A0A5K3FJP3_MESCO</name>
<keyword evidence="1" id="KW-0175">Coiled coil</keyword>